<reference evidence="1 2" key="1">
    <citation type="journal article" date="2018" name="Biotechnol. Adv.">
        <title>Improved genomic resources and new bioinformatic workflow for the carcinogenic parasite Clonorchis sinensis: Biotechnological implications.</title>
        <authorList>
            <person name="Wang D."/>
            <person name="Korhonen P.K."/>
            <person name="Gasser R.B."/>
            <person name="Young N.D."/>
        </authorList>
    </citation>
    <scope>NUCLEOTIDE SEQUENCE [LARGE SCALE GENOMIC DNA]</scope>
    <source>
        <strain evidence="1">Cs-k2</strain>
    </source>
</reference>
<accession>A0A3R7DCY8</accession>
<name>A0A3R7DCY8_CLOSI</name>
<comment type="caution">
    <text evidence="1">The sequence shown here is derived from an EMBL/GenBank/DDBJ whole genome shotgun (WGS) entry which is preliminary data.</text>
</comment>
<proteinExistence type="predicted"/>
<dbReference type="OrthoDB" id="6227366at2759"/>
<dbReference type="AlphaFoldDB" id="A0A3R7DCY8"/>
<evidence type="ECO:0000313" key="1">
    <source>
        <dbReference type="EMBL" id="KAG5445918.1"/>
    </source>
</evidence>
<gene>
    <name evidence="1" type="ORF">CSKR_111960</name>
</gene>
<organism evidence="1 2">
    <name type="scientific">Clonorchis sinensis</name>
    <name type="common">Chinese liver fluke</name>
    <dbReference type="NCBI Taxonomy" id="79923"/>
    <lineage>
        <taxon>Eukaryota</taxon>
        <taxon>Metazoa</taxon>
        <taxon>Spiralia</taxon>
        <taxon>Lophotrochozoa</taxon>
        <taxon>Platyhelminthes</taxon>
        <taxon>Trematoda</taxon>
        <taxon>Digenea</taxon>
        <taxon>Opisthorchiida</taxon>
        <taxon>Opisthorchiata</taxon>
        <taxon>Opisthorchiidae</taxon>
        <taxon>Clonorchis</taxon>
    </lineage>
</organism>
<dbReference type="Proteomes" id="UP000286415">
    <property type="component" value="Unassembled WGS sequence"/>
</dbReference>
<dbReference type="EMBL" id="NIRI02000056">
    <property type="protein sequence ID" value="KAG5445918.1"/>
    <property type="molecule type" value="Genomic_DNA"/>
</dbReference>
<sequence>MVRQNEGLCSGENVHLNSLALRDGCLLFSKPKFRVRWLRWLEREFTDRKVLRSNPTSASRLPLSRLGKPGIIPALVLPSSGMAARHRYGVAAGQRENKIFAIILYTAASCHCPLGDNASWCLRASGSGQDRLYR</sequence>
<reference evidence="1 2" key="2">
    <citation type="journal article" date="2021" name="Genomics">
        <title>High-quality reference genome for Clonorchis sinensis.</title>
        <authorList>
            <person name="Young N.D."/>
            <person name="Stroehlein A.J."/>
            <person name="Kinkar L."/>
            <person name="Wang T."/>
            <person name="Sohn W.M."/>
            <person name="Chang B.C.H."/>
            <person name="Kaur P."/>
            <person name="Weisz D."/>
            <person name="Dudchenko O."/>
            <person name="Aiden E.L."/>
            <person name="Korhonen P.K."/>
            <person name="Gasser R.B."/>
        </authorList>
    </citation>
    <scope>NUCLEOTIDE SEQUENCE [LARGE SCALE GENOMIC DNA]</scope>
    <source>
        <strain evidence="1">Cs-k2</strain>
    </source>
</reference>
<keyword evidence="2" id="KW-1185">Reference proteome</keyword>
<protein>
    <submittedName>
        <fullName evidence="1">Uncharacterized protein</fullName>
    </submittedName>
</protein>
<dbReference type="InParanoid" id="A0A3R7DCY8"/>
<evidence type="ECO:0000313" key="2">
    <source>
        <dbReference type="Proteomes" id="UP000286415"/>
    </source>
</evidence>